<dbReference type="Proteomes" id="UP000006054">
    <property type="component" value="Chromosome"/>
</dbReference>
<keyword evidence="2" id="KW-0472">Membrane</keyword>
<dbReference type="KEGG" id="fli:Fleli_0940"/>
<accession>I4AHF9</accession>
<name>I4AHF9_BERLS</name>
<dbReference type="HOGENOM" id="CLU_2990102_0_0_10"/>
<keyword evidence="2" id="KW-1133">Transmembrane helix</keyword>
<evidence type="ECO:0000313" key="3">
    <source>
        <dbReference type="EMBL" id="AFM03394.1"/>
    </source>
</evidence>
<sequence length="57" mass="6761" precursor="true">MSSKMALIAFILVMSVLFPAAGYFMDYMRYRKYRTLDKDDVRNDPNYGKTDLELEKK</sequence>
<evidence type="ECO:0000256" key="2">
    <source>
        <dbReference type="SAM" id="Phobius"/>
    </source>
</evidence>
<dbReference type="RefSeq" id="WP_014796852.1">
    <property type="nucleotide sequence ID" value="NC_018018.1"/>
</dbReference>
<keyword evidence="2" id="KW-0812">Transmembrane</keyword>
<dbReference type="AlphaFoldDB" id="I4AHF9"/>
<organism evidence="3 4">
    <name type="scientific">Bernardetia litoralis (strain ATCC 23117 / DSM 6794 / NBRC 15988 / NCIMB 1366 / Fx l1 / Sio-4)</name>
    <name type="common">Flexibacter litoralis</name>
    <dbReference type="NCBI Taxonomy" id="880071"/>
    <lineage>
        <taxon>Bacteria</taxon>
        <taxon>Pseudomonadati</taxon>
        <taxon>Bacteroidota</taxon>
        <taxon>Cytophagia</taxon>
        <taxon>Cytophagales</taxon>
        <taxon>Bernardetiaceae</taxon>
        <taxon>Bernardetia</taxon>
    </lineage>
</organism>
<feature type="region of interest" description="Disordered" evidence="1">
    <location>
        <begin position="38"/>
        <end position="57"/>
    </location>
</feature>
<evidence type="ECO:0000256" key="1">
    <source>
        <dbReference type="SAM" id="MobiDB-lite"/>
    </source>
</evidence>
<proteinExistence type="predicted"/>
<keyword evidence="4" id="KW-1185">Reference proteome</keyword>
<reference evidence="4" key="1">
    <citation type="submission" date="2012-06" db="EMBL/GenBank/DDBJ databases">
        <title>The complete genome of Flexibacter litoralis DSM 6794.</title>
        <authorList>
            <person name="Lucas S."/>
            <person name="Copeland A."/>
            <person name="Lapidus A."/>
            <person name="Glavina del Rio T."/>
            <person name="Dalin E."/>
            <person name="Tice H."/>
            <person name="Bruce D."/>
            <person name="Goodwin L."/>
            <person name="Pitluck S."/>
            <person name="Peters L."/>
            <person name="Ovchinnikova G."/>
            <person name="Lu M."/>
            <person name="Kyrpides N."/>
            <person name="Mavromatis K."/>
            <person name="Ivanova N."/>
            <person name="Brettin T."/>
            <person name="Detter J.C."/>
            <person name="Han C."/>
            <person name="Larimer F."/>
            <person name="Land M."/>
            <person name="Hauser L."/>
            <person name="Markowitz V."/>
            <person name="Cheng J.-F."/>
            <person name="Hugenholtz P."/>
            <person name="Woyke T."/>
            <person name="Wu D."/>
            <person name="Spring S."/>
            <person name="Lang E."/>
            <person name="Kopitz M."/>
            <person name="Brambilla E."/>
            <person name="Klenk H.-P."/>
            <person name="Eisen J.A."/>
        </authorList>
    </citation>
    <scope>NUCLEOTIDE SEQUENCE [LARGE SCALE GENOMIC DNA]</scope>
    <source>
        <strain evidence="4">ATCC 23117 / DSM 6794 / NBRC 15988 / NCIMB 1366 / Sio-4</strain>
    </source>
</reference>
<evidence type="ECO:0000313" key="4">
    <source>
        <dbReference type="Proteomes" id="UP000006054"/>
    </source>
</evidence>
<protein>
    <submittedName>
        <fullName evidence="3">Uncharacterized protein</fullName>
    </submittedName>
</protein>
<dbReference type="EMBL" id="CP003345">
    <property type="protein sequence ID" value="AFM03394.1"/>
    <property type="molecule type" value="Genomic_DNA"/>
</dbReference>
<feature type="transmembrane region" description="Helical" evidence="2">
    <location>
        <begin position="6"/>
        <end position="25"/>
    </location>
</feature>
<gene>
    <name evidence="3" type="ordered locus">Fleli_0940</name>
</gene>